<protein>
    <submittedName>
        <fullName evidence="1">Uncharacterized protein</fullName>
    </submittedName>
</protein>
<comment type="caution">
    <text evidence="1">The sequence shown here is derived from an EMBL/GenBank/DDBJ whole genome shotgun (WGS) entry which is preliminary data.</text>
</comment>
<proteinExistence type="predicted"/>
<dbReference type="EMBL" id="JABSTU010000003">
    <property type="protein sequence ID" value="KAH8036133.1"/>
    <property type="molecule type" value="Genomic_DNA"/>
</dbReference>
<sequence>MNSLEKKEKTVALVTLLHVRPRATSRTRFGEAERKPASFCSPSESASTESLRSIIRVREAPAVAPTTAARRGHATKECSSLSRNRRWSHVYKDAGVDRCLDQLCSDLVQGTEVSASSSSSSEHGQRERNKCESLRCCGDDGATMTNNSRSFVHLPFKSGSASPRRLQALACRRPCPDGVGSDWHGCV</sequence>
<name>A0A9J6EPP3_RHIMP</name>
<reference evidence="1" key="1">
    <citation type="journal article" date="2020" name="Cell">
        <title>Large-Scale Comparative Analyses of Tick Genomes Elucidate Their Genetic Diversity and Vector Capacities.</title>
        <authorList>
            <consortium name="Tick Genome and Microbiome Consortium (TIGMIC)"/>
            <person name="Jia N."/>
            <person name="Wang J."/>
            <person name="Shi W."/>
            <person name="Du L."/>
            <person name="Sun Y."/>
            <person name="Zhan W."/>
            <person name="Jiang J.F."/>
            <person name="Wang Q."/>
            <person name="Zhang B."/>
            <person name="Ji P."/>
            <person name="Bell-Sakyi L."/>
            <person name="Cui X.M."/>
            <person name="Yuan T.T."/>
            <person name="Jiang B.G."/>
            <person name="Yang W.F."/>
            <person name="Lam T.T."/>
            <person name="Chang Q.C."/>
            <person name="Ding S.J."/>
            <person name="Wang X.J."/>
            <person name="Zhu J.G."/>
            <person name="Ruan X.D."/>
            <person name="Zhao L."/>
            <person name="Wei J.T."/>
            <person name="Ye R.Z."/>
            <person name="Que T.C."/>
            <person name="Du C.H."/>
            <person name="Zhou Y.H."/>
            <person name="Cheng J.X."/>
            <person name="Dai P.F."/>
            <person name="Guo W.B."/>
            <person name="Han X.H."/>
            <person name="Huang E.J."/>
            <person name="Li L.F."/>
            <person name="Wei W."/>
            <person name="Gao Y.C."/>
            <person name="Liu J.Z."/>
            <person name="Shao H.Z."/>
            <person name="Wang X."/>
            <person name="Wang C.C."/>
            <person name="Yang T.C."/>
            <person name="Huo Q.B."/>
            <person name="Li W."/>
            <person name="Chen H.Y."/>
            <person name="Chen S.E."/>
            <person name="Zhou L.G."/>
            <person name="Ni X.B."/>
            <person name="Tian J.H."/>
            <person name="Sheng Y."/>
            <person name="Liu T."/>
            <person name="Pan Y.S."/>
            <person name="Xia L.Y."/>
            <person name="Li J."/>
            <person name="Zhao F."/>
            <person name="Cao W.C."/>
        </authorList>
    </citation>
    <scope>NUCLEOTIDE SEQUENCE</scope>
    <source>
        <strain evidence="1">Rmic-2018</strain>
    </source>
</reference>
<organism evidence="1 2">
    <name type="scientific">Rhipicephalus microplus</name>
    <name type="common">Cattle tick</name>
    <name type="synonym">Boophilus microplus</name>
    <dbReference type="NCBI Taxonomy" id="6941"/>
    <lineage>
        <taxon>Eukaryota</taxon>
        <taxon>Metazoa</taxon>
        <taxon>Ecdysozoa</taxon>
        <taxon>Arthropoda</taxon>
        <taxon>Chelicerata</taxon>
        <taxon>Arachnida</taxon>
        <taxon>Acari</taxon>
        <taxon>Parasitiformes</taxon>
        <taxon>Ixodida</taxon>
        <taxon>Ixodoidea</taxon>
        <taxon>Ixodidae</taxon>
        <taxon>Rhipicephalinae</taxon>
        <taxon>Rhipicephalus</taxon>
        <taxon>Boophilus</taxon>
    </lineage>
</organism>
<evidence type="ECO:0000313" key="2">
    <source>
        <dbReference type="Proteomes" id="UP000821866"/>
    </source>
</evidence>
<dbReference type="Proteomes" id="UP000821866">
    <property type="component" value="Chromosome 11"/>
</dbReference>
<evidence type="ECO:0000313" key="1">
    <source>
        <dbReference type="EMBL" id="KAH8036133.1"/>
    </source>
</evidence>
<gene>
    <name evidence="1" type="ORF">HPB51_017944</name>
</gene>
<keyword evidence="2" id="KW-1185">Reference proteome</keyword>
<dbReference type="AlphaFoldDB" id="A0A9J6EPP3"/>
<reference evidence="1" key="2">
    <citation type="submission" date="2021-09" db="EMBL/GenBank/DDBJ databases">
        <authorList>
            <person name="Jia N."/>
            <person name="Wang J."/>
            <person name="Shi W."/>
            <person name="Du L."/>
            <person name="Sun Y."/>
            <person name="Zhan W."/>
            <person name="Jiang J."/>
            <person name="Wang Q."/>
            <person name="Zhang B."/>
            <person name="Ji P."/>
            <person name="Sakyi L.B."/>
            <person name="Cui X."/>
            <person name="Yuan T."/>
            <person name="Jiang B."/>
            <person name="Yang W."/>
            <person name="Lam T.T.-Y."/>
            <person name="Chang Q."/>
            <person name="Ding S."/>
            <person name="Wang X."/>
            <person name="Zhu J."/>
            <person name="Ruan X."/>
            <person name="Zhao L."/>
            <person name="Wei J."/>
            <person name="Que T."/>
            <person name="Du C."/>
            <person name="Cheng J."/>
            <person name="Dai P."/>
            <person name="Han X."/>
            <person name="Huang E."/>
            <person name="Gao Y."/>
            <person name="Liu J."/>
            <person name="Shao H."/>
            <person name="Ye R."/>
            <person name="Li L."/>
            <person name="Wei W."/>
            <person name="Wang X."/>
            <person name="Wang C."/>
            <person name="Huo Q."/>
            <person name="Li W."/>
            <person name="Guo W."/>
            <person name="Chen H."/>
            <person name="Chen S."/>
            <person name="Zhou L."/>
            <person name="Zhou L."/>
            <person name="Ni X."/>
            <person name="Tian J."/>
            <person name="Zhou Y."/>
            <person name="Sheng Y."/>
            <person name="Liu T."/>
            <person name="Pan Y."/>
            <person name="Xia L."/>
            <person name="Li J."/>
            <person name="Zhao F."/>
            <person name="Cao W."/>
        </authorList>
    </citation>
    <scope>NUCLEOTIDE SEQUENCE</scope>
    <source>
        <strain evidence="1">Rmic-2018</strain>
        <tissue evidence="1">Larvae</tissue>
    </source>
</reference>
<accession>A0A9J6EPP3</accession>